<dbReference type="Proteomes" id="UP000008634">
    <property type="component" value="Chromosome"/>
</dbReference>
<dbReference type="InterPro" id="IPR001611">
    <property type="entry name" value="Leu-rich_rpt"/>
</dbReference>
<dbReference type="InterPro" id="IPR003591">
    <property type="entry name" value="Leu-rich_rpt_typical-subtyp"/>
</dbReference>
<organism evidence="6 7">
    <name type="scientific">Cellulophaga algicola (strain DSM 14237 / IC166 / ACAM 630)</name>
    <dbReference type="NCBI Taxonomy" id="688270"/>
    <lineage>
        <taxon>Bacteria</taxon>
        <taxon>Pseudomonadati</taxon>
        <taxon>Bacteroidota</taxon>
        <taxon>Flavobacteriia</taxon>
        <taxon>Flavobacteriales</taxon>
        <taxon>Flavobacteriaceae</taxon>
        <taxon>Cellulophaga</taxon>
    </lineage>
</organism>
<keyword evidence="7" id="KW-1185">Reference proteome</keyword>
<evidence type="ECO:0000313" key="6">
    <source>
        <dbReference type="EMBL" id="ADV50116.1"/>
    </source>
</evidence>
<keyword evidence="2" id="KW-0677">Repeat</keyword>
<dbReference type="STRING" id="688270.Celal_2837"/>
<dbReference type="InterPro" id="IPR050216">
    <property type="entry name" value="LRR_domain-containing"/>
</dbReference>
<evidence type="ECO:0000256" key="4">
    <source>
        <dbReference type="SAM" id="SignalP"/>
    </source>
</evidence>
<dbReference type="SMART" id="SM00369">
    <property type="entry name" value="LRR_TYP"/>
    <property type="match status" value="11"/>
</dbReference>
<keyword evidence="3" id="KW-0175">Coiled coil</keyword>
<feature type="domain" description="Disease resistance R13L4/SHOC-2-like LRR" evidence="5">
    <location>
        <begin position="37"/>
        <end position="111"/>
    </location>
</feature>
<dbReference type="AlphaFoldDB" id="E6XCX5"/>
<evidence type="ECO:0000256" key="1">
    <source>
        <dbReference type="ARBA" id="ARBA00022614"/>
    </source>
</evidence>
<dbReference type="SUPFAM" id="SSF52058">
    <property type="entry name" value="L domain-like"/>
    <property type="match status" value="1"/>
</dbReference>
<name>E6XCX5_CELAD</name>
<dbReference type="RefSeq" id="WP_013551585.1">
    <property type="nucleotide sequence ID" value="NC_014934.1"/>
</dbReference>
<sequence>MTKILGFMTFLFIFSHSATAQKNSYSLEEALQTPERIEYLDLSSKNLTEIPSSIGALIHLKTLDISNNLLTQLPEEIGNLKHLEKLVANKNKLTQLPEFILNLKELKDLRLDKNQISTLPKKIDKLAKLEKLTLRDNRLSVLPKSFYNLLNLKELDLTSNTITQISKDISKLQSLTVLQLQFNPLKELPEKVGNLASLETLWLNKTELSSLPHSIGKLSNLKDLSAGYNHLKSIPATITALKNLESLSLEKNLISSLPADIGNLTKLKRLNLNTNKLTSIPASLGNLKLSALYLKENDITELPEAVIAMGCYDVEKDPQVYYPSRAELMIKDRERLKAKREKKAAERSLEEKQEYTELERIRLEKLKKEEKFRLYHNVVTDALRMHAYELSQLAPFSSNIKYKEIVISLEVNIDRYNVSEYITPLNYLMHLSEIPDNFKTIHSLSNTEIINFKNISHLAAHALADSYLSAKNYPKAIEYLNLALVDYPYHSFSGTTVNKDRLRIRTDLAKSYSSLNTKNIAFLYLLANTINSSGYGDYDKLIKEYAVHEDKKQLKEDIAVAAETIKIHDDGSYDITFRGNTHTFFDGPYKSSKADMKIILTSIALE</sequence>
<accession>E6XCX5</accession>
<dbReference type="PROSITE" id="PS51450">
    <property type="entry name" value="LRR"/>
    <property type="match status" value="4"/>
</dbReference>
<evidence type="ECO:0000256" key="3">
    <source>
        <dbReference type="SAM" id="Coils"/>
    </source>
</evidence>
<dbReference type="OrthoDB" id="1237882at2"/>
<dbReference type="SMART" id="SM00364">
    <property type="entry name" value="LRR_BAC"/>
    <property type="match status" value="10"/>
</dbReference>
<dbReference type="eggNOG" id="COG4886">
    <property type="taxonomic scope" value="Bacteria"/>
</dbReference>
<dbReference type="EMBL" id="CP002453">
    <property type="protein sequence ID" value="ADV50116.1"/>
    <property type="molecule type" value="Genomic_DNA"/>
</dbReference>
<dbReference type="HOGENOM" id="CLU_450339_0_0_10"/>
<evidence type="ECO:0000256" key="2">
    <source>
        <dbReference type="ARBA" id="ARBA00022737"/>
    </source>
</evidence>
<feature type="domain" description="Disease resistance R13L4/SHOC-2-like LRR" evidence="5">
    <location>
        <begin position="167"/>
        <end position="270"/>
    </location>
</feature>
<evidence type="ECO:0000313" key="7">
    <source>
        <dbReference type="Proteomes" id="UP000008634"/>
    </source>
</evidence>
<dbReference type="Gene3D" id="3.80.10.10">
    <property type="entry name" value="Ribonuclease Inhibitor"/>
    <property type="match status" value="3"/>
</dbReference>
<feature type="signal peptide" evidence="4">
    <location>
        <begin position="1"/>
        <end position="20"/>
    </location>
</feature>
<dbReference type="EC" id="4.6.1.1" evidence="6"/>
<evidence type="ECO:0000259" key="5">
    <source>
        <dbReference type="Pfam" id="PF23598"/>
    </source>
</evidence>
<dbReference type="SMART" id="SM00365">
    <property type="entry name" value="LRR_SD22"/>
    <property type="match status" value="5"/>
</dbReference>
<dbReference type="InterPro" id="IPR055414">
    <property type="entry name" value="LRR_R13L4/SHOC2-like"/>
</dbReference>
<dbReference type="GO" id="GO:0005737">
    <property type="term" value="C:cytoplasm"/>
    <property type="evidence" value="ECO:0007669"/>
    <property type="project" value="TreeGrafter"/>
</dbReference>
<dbReference type="InterPro" id="IPR032675">
    <property type="entry name" value="LRR_dom_sf"/>
</dbReference>
<proteinExistence type="predicted"/>
<dbReference type="KEGG" id="cao:Celal_2837"/>
<gene>
    <name evidence="6" type="ordered locus">Celal_2837</name>
</gene>
<keyword evidence="1" id="KW-0433">Leucine-rich repeat</keyword>
<dbReference type="Pfam" id="PF00560">
    <property type="entry name" value="LRR_1"/>
    <property type="match status" value="1"/>
</dbReference>
<feature type="coiled-coil region" evidence="3">
    <location>
        <begin position="333"/>
        <end position="369"/>
    </location>
</feature>
<protein>
    <submittedName>
        <fullName evidence="6">Adenylate cyclase</fullName>
        <ecNumber evidence="6">4.6.1.1</ecNumber>
    </submittedName>
</protein>
<feature type="chain" id="PRO_5003215672" evidence="4">
    <location>
        <begin position="21"/>
        <end position="606"/>
    </location>
</feature>
<dbReference type="PANTHER" id="PTHR48051:SF1">
    <property type="entry name" value="RAS SUPPRESSOR PROTEIN 1"/>
    <property type="match status" value="1"/>
</dbReference>
<dbReference type="Pfam" id="PF23598">
    <property type="entry name" value="LRR_14"/>
    <property type="match status" value="2"/>
</dbReference>
<keyword evidence="6" id="KW-0456">Lyase</keyword>
<reference evidence="6 7" key="1">
    <citation type="journal article" date="2010" name="Stand. Genomic Sci.">
        <title>Complete genome sequence of Cellulophaga algicola type strain (IC166).</title>
        <authorList>
            <person name="Abt B."/>
            <person name="Lu M."/>
            <person name="Misra M."/>
            <person name="Han C."/>
            <person name="Nolan M."/>
            <person name="Lucas S."/>
            <person name="Hammon N."/>
            <person name="Deshpande S."/>
            <person name="Cheng J.F."/>
            <person name="Tapia R."/>
            <person name="Goodwin L."/>
            <person name="Pitluck S."/>
            <person name="Liolios K."/>
            <person name="Pagani I."/>
            <person name="Ivanova N."/>
            <person name="Mavromatis K."/>
            <person name="Ovchinikova G."/>
            <person name="Pati A."/>
            <person name="Chen A."/>
            <person name="Palaniappan K."/>
            <person name="Land M."/>
            <person name="Hauser L."/>
            <person name="Chang Y.J."/>
            <person name="Jeffries C.D."/>
            <person name="Detter J.C."/>
            <person name="Brambilla E."/>
            <person name="Rohde M."/>
            <person name="Tindall B.J."/>
            <person name="Goker M."/>
            <person name="Woyke T."/>
            <person name="Bristow J."/>
            <person name="Eisen J.A."/>
            <person name="Markowitz V."/>
            <person name="Hugenholtz P."/>
            <person name="Kyrpides N.C."/>
            <person name="Klenk H.P."/>
            <person name="Lapidus A."/>
        </authorList>
    </citation>
    <scope>NUCLEOTIDE SEQUENCE [LARGE SCALE GENOMIC DNA]</scope>
    <source>
        <strain evidence="7">DSM 14237 / IC166 / ACAM 630</strain>
    </source>
</reference>
<dbReference type="PANTHER" id="PTHR48051">
    <property type="match status" value="1"/>
</dbReference>
<keyword evidence="4" id="KW-0732">Signal</keyword>
<dbReference type="GO" id="GO:0004016">
    <property type="term" value="F:adenylate cyclase activity"/>
    <property type="evidence" value="ECO:0007669"/>
    <property type="project" value="UniProtKB-EC"/>
</dbReference>